<evidence type="ECO:0000256" key="2">
    <source>
        <dbReference type="SAM" id="SignalP"/>
    </source>
</evidence>
<dbReference type="EMBL" id="KB468124">
    <property type="protein sequence ID" value="PCH42282.1"/>
    <property type="molecule type" value="Genomic_DNA"/>
</dbReference>
<keyword evidence="2" id="KW-0732">Signal</keyword>
<organism evidence="4 5">
    <name type="scientific">Wolfiporia cocos (strain MD-104)</name>
    <name type="common">Brown rot fungus</name>
    <dbReference type="NCBI Taxonomy" id="742152"/>
    <lineage>
        <taxon>Eukaryota</taxon>
        <taxon>Fungi</taxon>
        <taxon>Dikarya</taxon>
        <taxon>Basidiomycota</taxon>
        <taxon>Agaricomycotina</taxon>
        <taxon>Agaricomycetes</taxon>
        <taxon>Polyporales</taxon>
        <taxon>Phaeolaceae</taxon>
        <taxon>Wolfiporia</taxon>
    </lineage>
</organism>
<dbReference type="InterPro" id="IPR005135">
    <property type="entry name" value="Endo/exonuclease/phosphatase"/>
</dbReference>
<dbReference type="STRING" id="742152.A0A2H3JJC5"/>
<accession>A0A2H3JJC5</accession>
<dbReference type="GO" id="GO:0004527">
    <property type="term" value="F:exonuclease activity"/>
    <property type="evidence" value="ECO:0007669"/>
    <property type="project" value="UniProtKB-KW"/>
</dbReference>
<feature type="chain" id="PRO_5013749520" evidence="2">
    <location>
        <begin position="22"/>
        <end position="641"/>
    </location>
</feature>
<dbReference type="PANTHER" id="PTHR42834">
    <property type="entry name" value="ENDONUCLEASE/EXONUCLEASE/PHOSPHATASE FAMILY PROTEIN (AFU_ORTHOLOGUE AFUA_3G09210)"/>
    <property type="match status" value="1"/>
</dbReference>
<dbReference type="Pfam" id="PF03372">
    <property type="entry name" value="Exo_endo_phos"/>
    <property type="match status" value="1"/>
</dbReference>
<dbReference type="Proteomes" id="UP000218811">
    <property type="component" value="Unassembled WGS sequence"/>
</dbReference>
<feature type="region of interest" description="Disordered" evidence="1">
    <location>
        <begin position="478"/>
        <end position="500"/>
    </location>
</feature>
<dbReference type="OMA" id="HTPDIVF"/>
<dbReference type="InterPro" id="IPR036691">
    <property type="entry name" value="Endo/exonu/phosph_ase_sf"/>
</dbReference>
<name>A0A2H3JJC5_WOLCO</name>
<dbReference type="SUPFAM" id="SSF56219">
    <property type="entry name" value="DNase I-like"/>
    <property type="match status" value="1"/>
</dbReference>
<sequence length="641" mass="69506">MLLFSAAPLGVFIASLPASWAVSIAEIQGVSFQSPYAGQLVHDVTGIVTAKDRYGLWISGEPSPDPRVSTGLRIYGSSSLRSVMVGDLISLSGRVTEYRPKYAPNDLFLTELDLLRDIVIHSHDNVVEPLVLGRDRIPPTGQLSAADKGPDGWLSVPNNVTLLESLNATLQPDVYALDFWESLEGRLVTIPNPVAAGFPNRFGSAWVYGDWPMVGKNSRGGLTLTSSANGAPDAHGGAVLIGHPLDGTRNPRTAMGVTLSDITGIVTYQYGNYHVLPFTAFNITSVPKEEVSPVTFTSSHPCEVTIGDYNVENMGPRSHHLHTVAEHIVHYLNTPDIVFVQEIQDDSGTKDDGVVSANKTLSTLTRAIAIASKGKVYYDFANVEPVNNMDGGQPGGNIRVAYLWRPDKVSLVPGSPIGNATQATQVQVDRSGKLALSLNPGRIDPTHPAWIEARKPIAAAWQTSSGDRFFTVNVHYNSKRDSSSTHGDARPPVNGRNAHRATQVNVTATFVKSVLDYDANASVVVGGDMNEYIQTRSVFVSFEGLLTDINEVAGVPPQERYTYVFDQNTQEIDHIFVSDAIAARGTSVEHVHINTWAESTGAQASDHDPSVAKVWVCAQEMHEQPEDLYDNDYLTNEQTVL</sequence>
<evidence type="ECO:0000313" key="4">
    <source>
        <dbReference type="EMBL" id="PCH42282.1"/>
    </source>
</evidence>
<proteinExistence type="predicted"/>
<dbReference type="AlphaFoldDB" id="A0A2H3JJC5"/>
<reference evidence="4 5" key="1">
    <citation type="journal article" date="2012" name="Science">
        <title>The Paleozoic origin of enzymatic lignin decomposition reconstructed from 31 fungal genomes.</title>
        <authorList>
            <person name="Floudas D."/>
            <person name="Binder M."/>
            <person name="Riley R."/>
            <person name="Barry K."/>
            <person name="Blanchette R.A."/>
            <person name="Henrissat B."/>
            <person name="Martinez A.T."/>
            <person name="Otillar R."/>
            <person name="Spatafora J.W."/>
            <person name="Yadav J.S."/>
            <person name="Aerts A."/>
            <person name="Benoit I."/>
            <person name="Boyd A."/>
            <person name="Carlson A."/>
            <person name="Copeland A."/>
            <person name="Coutinho P.M."/>
            <person name="de Vries R.P."/>
            <person name="Ferreira P."/>
            <person name="Findley K."/>
            <person name="Foster B."/>
            <person name="Gaskell J."/>
            <person name="Glotzer D."/>
            <person name="Gorecki P."/>
            <person name="Heitman J."/>
            <person name="Hesse C."/>
            <person name="Hori C."/>
            <person name="Igarashi K."/>
            <person name="Jurgens J.A."/>
            <person name="Kallen N."/>
            <person name="Kersten P."/>
            <person name="Kohler A."/>
            <person name="Kuees U."/>
            <person name="Kumar T.K.A."/>
            <person name="Kuo A."/>
            <person name="LaButti K."/>
            <person name="Larrondo L.F."/>
            <person name="Lindquist E."/>
            <person name="Ling A."/>
            <person name="Lombard V."/>
            <person name="Lucas S."/>
            <person name="Lundell T."/>
            <person name="Martin R."/>
            <person name="McLaughlin D.J."/>
            <person name="Morgenstern I."/>
            <person name="Morin E."/>
            <person name="Murat C."/>
            <person name="Nagy L.G."/>
            <person name="Nolan M."/>
            <person name="Ohm R.A."/>
            <person name="Patyshakuliyeva A."/>
            <person name="Rokas A."/>
            <person name="Ruiz-Duenas F.J."/>
            <person name="Sabat G."/>
            <person name="Salamov A."/>
            <person name="Samejima M."/>
            <person name="Schmutz J."/>
            <person name="Slot J.C."/>
            <person name="St John F."/>
            <person name="Stenlid J."/>
            <person name="Sun H."/>
            <person name="Sun S."/>
            <person name="Syed K."/>
            <person name="Tsang A."/>
            <person name="Wiebenga A."/>
            <person name="Young D."/>
            <person name="Pisabarro A."/>
            <person name="Eastwood D.C."/>
            <person name="Martin F."/>
            <person name="Cullen D."/>
            <person name="Grigoriev I.V."/>
            <person name="Hibbett D.S."/>
        </authorList>
    </citation>
    <scope>NUCLEOTIDE SEQUENCE [LARGE SCALE GENOMIC DNA]</scope>
    <source>
        <strain evidence="4 5">MD-104</strain>
    </source>
</reference>
<dbReference type="OrthoDB" id="47488at2759"/>
<protein>
    <submittedName>
        <fullName evidence="4">Endonuclease/exonuclease/phosphatase</fullName>
    </submittedName>
</protein>
<evidence type="ECO:0000259" key="3">
    <source>
        <dbReference type="Pfam" id="PF03372"/>
    </source>
</evidence>
<keyword evidence="4" id="KW-0255">Endonuclease</keyword>
<keyword evidence="5" id="KW-1185">Reference proteome</keyword>
<dbReference type="GO" id="GO:0004519">
    <property type="term" value="F:endonuclease activity"/>
    <property type="evidence" value="ECO:0007669"/>
    <property type="project" value="UniProtKB-KW"/>
</dbReference>
<evidence type="ECO:0000256" key="1">
    <source>
        <dbReference type="SAM" id="MobiDB-lite"/>
    </source>
</evidence>
<feature type="signal peptide" evidence="2">
    <location>
        <begin position="1"/>
        <end position="21"/>
    </location>
</feature>
<evidence type="ECO:0000313" key="5">
    <source>
        <dbReference type="Proteomes" id="UP000218811"/>
    </source>
</evidence>
<dbReference type="Gene3D" id="3.60.10.10">
    <property type="entry name" value="Endonuclease/exonuclease/phosphatase"/>
    <property type="match status" value="1"/>
</dbReference>
<dbReference type="PANTHER" id="PTHR42834:SF1">
    <property type="entry name" value="ENDONUCLEASE_EXONUCLEASE_PHOSPHATASE FAMILY PROTEIN (AFU_ORTHOLOGUE AFUA_3G09210)"/>
    <property type="match status" value="1"/>
</dbReference>
<feature type="domain" description="Endonuclease/exonuclease/phosphatase" evidence="3">
    <location>
        <begin position="309"/>
        <end position="607"/>
    </location>
</feature>
<gene>
    <name evidence="4" type="ORF">WOLCODRAFT_137812</name>
</gene>
<keyword evidence="4" id="KW-0269">Exonuclease</keyword>
<keyword evidence="4" id="KW-0540">Nuclease</keyword>
<feature type="compositionally biased region" description="Basic and acidic residues" evidence="1">
    <location>
        <begin position="478"/>
        <end position="489"/>
    </location>
</feature>
<keyword evidence="4" id="KW-0378">Hydrolase</keyword>